<comment type="function">
    <text evidence="9">Zinc phosphodiesterase, which has both exoribonuclease and endoribonuclease activities.</text>
</comment>
<dbReference type="STRING" id="1891675.B1H58_06495"/>
<sequence>MQLTFLGTGAGTPSLQRNVTAIALTLSRRGDYWLFDCGEATQHQFMRSALKPGKLDKIFITHLHGDHIFGLPGLLTSRSMGGISEPLTLYGPAGLKTFVETTLSLSGSFVTYPLEIVEVEAGEVFDNGKFRVTAYPLNHVLPCFGYRIEEHDKPGFLDAQRLKVDNVPRGPWFQQLKQGEIVTLEDGRVINGRDYLGPATPGRKLAIFGDTAPVETALALAAEVDVMVHEATLEAAMEEKANGRGHSTTVQAATVARDAGAKRFIATHFSSRYRFEDMPRLLAECQAIFPATELARDFAVFNL</sequence>
<evidence type="ECO:0000256" key="8">
    <source>
        <dbReference type="ARBA" id="ARBA00022839"/>
    </source>
</evidence>
<name>A0A1W6B3Q4_9GAMM</name>
<dbReference type="InterPro" id="IPR036866">
    <property type="entry name" value="RibonucZ/Hydroxyglut_hydro"/>
</dbReference>
<dbReference type="NCBIfam" id="NF000801">
    <property type="entry name" value="PRK00055.1-3"/>
    <property type="match status" value="1"/>
</dbReference>
<keyword evidence="3 9" id="KW-0540">Nuclease</keyword>
<evidence type="ECO:0000256" key="5">
    <source>
        <dbReference type="ARBA" id="ARBA00022759"/>
    </source>
</evidence>
<keyword evidence="5 9" id="KW-0255">Endonuclease</keyword>
<evidence type="ECO:0000256" key="6">
    <source>
        <dbReference type="ARBA" id="ARBA00022801"/>
    </source>
</evidence>
<dbReference type="SUPFAM" id="SSF56281">
    <property type="entry name" value="Metallo-hydrolase/oxidoreductase"/>
    <property type="match status" value="1"/>
</dbReference>
<keyword evidence="12" id="KW-1185">Reference proteome</keyword>
<dbReference type="Pfam" id="PF23023">
    <property type="entry name" value="Anti-Pycsar_Apyc1"/>
    <property type="match status" value="1"/>
</dbReference>
<dbReference type="GO" id="GO:0042781">
    <property type="term" value="F:3'-tRNA processing endoribonuclease activity"/>
    <property type="evidence" value="ECO:0007669"/>
    <property type="project" value="TreeGrafter"/>
</dbReference>
<evidence type="ECO:0000313" key="11">
    <source>
        <dbReference type="EMBL" id="ARJ41704.1"/>
    </source>
</evidence>
<feature type="binding site" evidence="9">
    <location>
        <position position="67"/>
    </location>
    <ligand>
        <name>Zn(2+)</name>
        <dbReference type="ChEBI" id="CHEBI:29105"/>
        <label>2</label>
        <note>catalytic</note>
    </ligand>
</feature>
<evidence type="ECO:0000256" key="4">
    <source>
        <dbReference type="ARBA" id="ARBA00022723"/>
    </source>
</evidence>
<accession>A0A1W6B3Q4</accession>
<evidence type="ECO:0000256" key="7">
    <source>
        <dbReference type="ARBA" id="ARBA00022833"/>
    </source>
</evidence>
<proteinExistence type="inferred from homology"/>
<dbReference type="CDD" id="cd07717">
    <property type="entry name" value="RNaseZ_ZiPD-like_MBL-fold"/>
    <property type="match status" value="1"/>
</dbReference>
<dbReference type="Gene3D" id="3.60.15.10">
    <property type="entry name" value="Ribonuclease Z/Hydroxyacylglutathione hydrolase-like"/>
    <property type="match status" value="1"/>
</dbReference>
<feature type="binding site" evidence="9">
    <location>
        <position position="64"/>
    </location>
    <ligand>
        <name>Zn(2+)</name>
        <dbReference type="ChEBI" id="CHEBI:29105"/>
        <label>1</label>
        <note>catalytic</note>
    </ligand>
</feature>
<evidence type="ECO:0000256" key="2">
    <source>
        <dbReference type="ARBA" id="ARBA00022694"/>
    </source>
</evidence>
<dbReference type="InterPro" id="IPR001279">
    <property type="entry name" value="Metallo-B-lactamas"/>
</dbReference>
<feature type="binding site" evidence="9">
    <location>
        <position position="66"/>
    </location>
    <ligand>
        <name>Zn(2+)</name>
        <dbReference type="ChEBI" id="CHEBI:29105"/>
        <label>2</label>
        <note>catalytic</note>
    </ligand>
</feature>
<dbReference type="HAMAP" id="MF_01818">
    <property type="entry name" value="RNase_Z_BN"/>
    <property type="match status" value="1"/>
</dbReference>
<dbReference type="InterPro" id="IPR013471">
    <property type="entry name" value="RNase_Z/BN"/>
</dbReference>
<keyword evidence="7 9" id="KW-0862">Zinc</keyword>
<keyword evidence="6 9" id="KW-0378">Hydrolase</keyword>
<dbReference type="GO" id="GO:0004527">
    <property type="term" value="F:exonuclease activity"/>
    <property type="evidence" value="ECO:0007669"/>
    <property type="project" value="UniProtKB-UniRule"/>
</dbReference>
<dbReference type="KEGG" id="palh:B1H58_06495"/>
<dbReference type="NCBIfam" id="NF000800">
    <property type="entry name" value="PRK00055.1-1"/>
    <property type="match status" value="1"/>
</dbReference>
<dbReference type="PANTHER" id="PTHR46018">
    <property type="entry name" value="ZINC PHOSPHODIESTERASE ELAC PROTEIN 1"/>
    <property type="match status" value="1"/>
</dbReference>
<feature type="domain" description="Metallo-beta-lactamase" evidence="10">
    <location>
        <begin position="18"/>
        <end position="193"/>
    </location>
</feature>
<dbReference type="SMART" id="SM00849">
    <property type="entry name" value="Lactamase_B"/>
    <property type="match status" value="1"/>
</dbReference>
<feature type="binding site" evidence="9">
    <location>
        <position position="210"/>
    </location>
    <ligand>
        <name>Zn(2+)</name>
        <dbReference type="ChEBI" id="CHEBI:29105"/>
        <label>2</label>
        <note>catalytic</note>
    </ligand>
</feature>
<reference evidence="11 12" key="1">
    <citation type="submission" date="2017-02" db="EMBL/GenBank/DDBJ databases">
        <title>Complete genome sequence of the drought resistance-promoting endophyte Pantoea alhagi LTYR-11Z.</title>
        <authorList>
            <person name="Zhang L."/>
        </authorList>
    </citation>
    <scope>NUCLEOTIDE SEQUENCE [LARGE SCALE GENOMIC DNA]</scope>
    <source>
        <strain evidence="11 12">LTYR-11Z</strain>
    </source>
</reference>
<dbReference type="RefSeq" id="WP_085068767.1">
    <property type="nucleotide sequence ID" value="NZ_CP019706.1"/>
</dbReference>
<dbReference type="PANTHER" id="PTHR46018:SF2">
    <property type="entry name" value="ZINC PHOSPHODIESTERASE ELAC PROTEIN 1"/>
    <property type="match status" value="1"/>
</dbReference>
<comment type="similarity">
    <text evidence="9">Belongs to the RNase Z family. RNase BN subfamily.</text>
</comment>
<dbReference type="EC" id="3.1.-.-" evidence="9"/>
<protein>
    <recommendedName>
        <fullName evidence="9">Ribonuclease BN</fullName>
        <shortName evidence="9">RNase BN</shortName>
        <ecNumber evidence="9">3.1.-.-</ecNumber>
    </recommendedName>
    <alternativeName>
        <fullName evidence="9">Ribonuclease Z homolog</fullName>
        <shortName evidence="9">RNase Z homolog</shortName>
    </alternativeName>
</protein>
<gene>
    <name evidence="9" type="primary">rbn</name>
    <name evidence="11" type="ORF">B1H58_06495</name>
</gene>
<evidence type="ECO:0000256" key="3">
    <source>
        <dbReference type="ARBA" id="ARBA00022722"/>
    </source>
</evidence>
<keyword evidence="8 9" id="KW-0269">Exonuclease</keyword>
<feature type="binding site" evidence="9">
    <location>
        <position position="62"/>
    </location>
    <ligand>
        <name>Zn(2+)</name>
        <dbReference type="ChEBI" id="CHEBI:29105"/>
        <label>1</label>
        <note>catalytic</note>
    </ligand>
</feature>
<dbReference type="Proteomes" id="UP000192900">
    <property type="component" value="Chromosome"/>
</dbReference>
<feature type="active site" description="Proton acceptor" evidence="9">
    <location>
        <position position="66"/>
    </location>
</feature>
<feature type="binding site" evidence="9">
    <location>
        <position position="268"/>
    </location>
    <ligand>
        <name>Zn(2+)</name>
        <dbReference type="ChEBI" id="CHEBI:29105"/>
        <label>2</label>
        <note>catalytic</note>
    </ligand>
</feature>
<evidence type="ECO:0000313" key="12">
    <source>
        <dbReference type="Proteomes" id="UP000192900"/>
    </source>
</evidence>
<evidence type="ECO:0000256" key="9">
    <source>
        <dbReference type="HAMAP-Rule" id="MF_01818"/>
    </source>
</evidence>
<keyword evidence="4 9" id="KW-0479">Metal-binding</keyword>
<dbReference type="EMBL" id="CP019706">
    <property type="protein sequence ID" value="ARJ41704.1"/>
    <property type="molecule type" value="Genomic_DNA"/>
</dbReference>
<dbReference type="NCBIfam" id="TIGR02651">
    <property type="entry name" value="RNase_Z"/>
    <property type="match status" value="1"/>
</dbReference>
<feature type="binding site" evidence="9">
    <location>
        <position position="139"/>
    </location>
    <ligand>
        <name>Zn(2+)</name>
        <dbReference type="ChEBI" id="CHEBI:29105"/>
        <label>1</label>
        <note>catalytic</note>
    </ligand>
</feature>
<evidence type="ECO:0000256" key="1">
    <source>
        <dbReference type="ARBA" id="ARBA00011738"/>
    </source>
</evidence>
<dbReference type="GO" id="GO:0042802">
    <property type="term" value="F:identical protein binding"/>
    <property type="evidence" value="ECO:0007669"/>
    <property type="project" value="UniProtKB-ARBA"/>
</dbReference>
<evidence type="ECO:0000259" key="10">
    <source>
        <dbReference type="SMART" id="SM00849"/>
    </source>
</evidence>
<dbReference type="FunFam" id="3.60.15.10:FF:000002">
    <property type="entry name" value="Ribonuclease Z"/>
    <property type="match status" value="1"/>
</dbReference>
<feature type="binding site" evidence="9">
    <location>
        <position position="210"/>
    </location>
    <ligand>
        <name>Zn(2+)</name>
        <dbReference type="ChEBI" id="CHEBI:29105"/>
        <label>1</label>
        <note>catalytic</note>
    </ligand>
</feature>
<dbReference type="Pfam" id="PF12706">
    <property type="entry name" value="Lactamase_B_2"/>
    <property type="match status" value="1"/>
</dbReference>
<dbReference type="AlphaFoldDB" id="A0A1W6B3Q4"/>
<comment type="cofactor">
    <cofactor evidence="9">
        <name>Zn(2+)</name>
        <dbReference type="ChEBI" id="CHEBI:29105"/>
    </cofactor>
    <text evidence="9">Binds 2 Zn(2+) ions.</text>
</comment>
<comment type="subunit">
    <text evidence="1 9">Homodimer.</text>
</comment>
<dbReference type="GO" id="GO:0008270">
    <property type="term" value="F:zinc ion binding"/>
    <property type="evidence" value="ECO:0007669"/>
    <property type="project" value="UniProtKB-UniRule"/>
</dbReference>
<dbReference type="OrthoDB" id="9803916at2"/>
<organism evidence="11 12">
    <name type="scientific">Pantoea alhagi</name>
    <dbReference type="NCBI Taxonomy" id="1891675"/>
    <lineage>
        <taxon>Bacteria</taxon>
        <taxon>Pseudomonadati</taxon>
        <taxon>Pseudomonadota</taxon>
        <taxon>Gammaproteobacteria</taxon>
        <taxon>Enterobacterales</taxon>
        <taxon>Erwiniaceae</taxon>
        <taxon>Pantoea</taxon>
    </lineage>
</organism>
<keyword evidence="2 9" id="KW-0819">tRNA processing</keyword>